<proteinExistence type="predicted"/>
<keyword evidence="2" id="KW-1185">Reference proteome</keyword>
<dbReference type="EMBL" id="JBAHVJ010000001">
    <property type="protein sequence ID" value="MEJ4099009.1"/>
    <property type="molecule type" value="Genomic_DNA"/>
</dbReference>
<protein>
    <submittedName>
        <fullName evidence="1">Uncharacterized protein</fullName>
    </submittedName>
</protein>
<evidence type="ECO:0000313" key="2">
    <source>
        <dbReference type="Proteomes" id="UP001359781"/>
    </source>
</evidence>
<accession>A0ABU8NVI3</accession>
<name>A0ABU8NVI3_9CORY</name>
<dbReference type="Proteomes" id="UP001359781">
    <property type="component" value="Unassembled WGS sequence"/>
</dbReference>
<gene>
    <name evidence="1" type="ORF">V5S96_01315</name>
</gene>
<evidence type="ECO:0000313" key="1">
    <source>
        <dbReference type="EMBL" id="MEJ4099009.1"/>
    </source>
</evidence>
<reference evidence="1 2" key="1">
    <citation type="submission" date="2024-02" db="EMBL/GenBank/DDBJ databases">
        <title>Whole genome sequencing and characterization of Corynebacterium isolated from the ocular surface of dry eye disease sufferers.</title>
        <authorList>
            <person name="Naqvi M."/>
        </authorList>
    </citation>
    <scope>NUCLEOTIDE SEQUENCE [LARGE SCALE GENOMIC DNA]</scope>
    <source>
        <strain evidence="1 2">PCRF</strain>
    </source>
</reference>
<comment type="caution">
    <text evidence="1">The sequence shown here is derived from an EMBL/GenBank/DDBJ whole genome shotgun (WGS) entry which is preliminary data.</text>
</comment>
<organism evidence="1 2">
    <name type="scientific">Corynebacterium mastitidis</name>
    <dbReference type="NCBI Taxonomy" id="161890"/>
    <lineage>
        <taxon>Bacteria</taxon>
        <taxon>Bacillati</taxon>
        <taxon>Actinomycetota</taxon>
        <taxon>Actinomycetes</taxon>
        <taxon>Mycobacteriales</taxon>
        <taxon>Corynebacteriaceae</taxon>
        <taxon>Corynebacterium</taxon>
    </lineage>
</organism>
<dbReference type="RefSeq" id="WP_337889374.1">
    <property type="nucleotide sequence ID" value="NZ_JBAHVI010000002.1"/>
</dbReference>
<sequence length="127" mass="13654">MAKNDTTVPAGNARVLPLVGAAPQPRMKWENGRKTDAQEYTPAGYPAYQLTDVLVIWNGQVKQGRLVTAQNAELAGGLVYAVSEDAALTIGARAQNNSSFPEQTWTLTAEALKPVSDLREPLFGEAK</sequence>